<dbReference type="EMBL" id="VCMV01000079">
    <property type="protein sequence ID" value="KAB0264148.1"/>
    <property type="molecule type" value="Genomic_DNA"/>
</dbReference>
<evidence type="ECO:0000313" key="2">
    <source>
        <dbReference type="Proteomes" id="UP000325684"/>
    </source>
</evidence>
<name>A0A5N3P331_9HYPH</name>
<evidence type="ECO:0000313" key="1">
    <source>
        <dbReference type="EMBL" id="KAB0264148.1"/>
    </source>
</evidence>
<dbReference type="GO" id="GO:0016811">
    <property type="term" value="F:hydrolase activity, acting on carbon-nitrogen (but not peptide) bonds, in linear amides"/>
    <property type="evidence" value="ECO:0007669"/>
    <property type="project" value="TreeGrafter"/>
</dbReference>
<protein>
    <submittedName>
        <fullName evidence="1">PIG-L family deacetylase</fullName>
    </submittedName>
</protein>
<dbReference type="PANTHER" id="PTHR12993">
    <property type="entry name" value="N-ACETYLGLUCOSAMINYL-PHOSPHATIDYLINOSITOL DE-N-ACETYLASE-RELATED"/>
    <property type="match status" value="1"/>
</dbReference>
<dbReference type="CDD" id="cd03143">
    <property type="entry name" value="A4_beta-galactosidase_middle_domain"/>
    <property type="match status" value="1"/>
</dbReference>
<dbReference type="OrthoDB" id="9759749at2"/>
<comment type="caution">
    <text evidence="1">The sequence shown here is derived from an EMBL/GenBank/DDBJ whole genome shotgun (WGS) entry which is preliminary data.</text>
</comment>
<reference evidence="1 2" key="1">
    <citation type="journal article" date="2019" name="Microorganisms">
        <title>Genome Insights into the Novel Species Microvirga brassicacearum, a Rapeseed Endophyte with Biotechnological Potential.</title>
        <authorList>
            <person name="Jimenez-Gomez A."/>
            <person name="Saati-Santamaria Z."/>
            <person name="Igual J.M."/>
            <person name="Rivas R."/>
            <person name="Mateos P.F."/>
            <person name="Garcia-Fraile P."/>
        </authorList>
    </citation>
    <scope>NUCLEOTIDE SEQUENCE [LARGE SCALE GENOMIC DNA]</scope>
    <source>
        <strain evidence="1 2">CDVBN77</strain>
    </source>
</reference>
<dbReference type="SUPFAM" id="SSF52317">
    <property type="entry name" value="Class I glutamine amidotransferase-like"/>
    <property type="match status" value="1"/>
</dbReference>
<dbReference type="InterPro" id="IPR003737">
    <property type="entry name" value="GlcNAc_PI_deacetylase-related"/>
</dbReference>
<dbReference type="RefSeq" id="WP_150949907.1">
    <property type="nucleotide sequence ID" value="NZ_VCMV01000079.1"/>
</dbReference>
<dbReference type="Pfam" id="PF02585">
    <property type="entry name" value="PIG-L"/>
    <property type="match status" value="1"/>
</dbReference>
<keyword evidence="2" id="KW-1185">Reference proteome</keyword>
<gene>
    <name evidence="1" type="ORF">FEZ63_24195</name>
</gene>
<dbReference type="Gene3D" id="3.40.50.10320">
    <property type="entry name" value="LmbE-like"/>
    <property type="match status" value="1"/>
</dbReference>
<dbReference type="InterPro" id="IPR024078">
    <property type="entry name" value="LmbE-like_dom_sf"/>
</dbReference>
<dbReference type="Proteomes" id="UP000325684">
    <property type="component" value="Unassembled WGS sequence"/>
</dbReference>
<dbReference type="AlphaFoldDB" id="A0A5N3P331"/>
<accession>A0A5N3P331</accession>
<proteinExistence type="predicted"/>
<sequence>MLRDHERIAREMSDPGLVRLHRKLERLSSVLTVMNTGAHPDDEKNGLLAALRFGLGMRVVVACSTRGEGGQNAIGTERGAALGVVRTGEMVAAAQVLDADVVWLGHGPDDPVHDFGFSKNGDDTLARWGEDRIVERLVRTYREERPDIVIPTFLDVPGQHGHHRAMTRAAEAAVMAAADPDVYPHHFDEGLKPWCVAKLYLPAWSGGGSTYDDEVPPPETTLEVNAGPVDMATGVPFARIGEWSRAAHRTQGMGVWLEAPTQTWPLHLRLGRLSPDGKETDIRDGLRACVGSLASLEGMSAAAADHLVRAQHSIASAQAAFPHREAILKAALHAAEAVENAIGTMPDEMRHVVEHRLRRKLRELDAVILEAHGVHARAWAEPTEVVPGGKVIVSAALMTSDEDAWAKPTAIPALAVSHGSVSRGIHNFDLAVSVDAKLTNPYPACHRALGGNGELALTIGTEIGGRVVHTMVDLEEPLRIVPEPQITIEPRAVIIRLFEIPSSIEAQMLARSASGVPVLAGPEGWHARTAGDHIFIEPPPDVKAGLYAFNGTWNGAAVFRGTSIAYPHIGRTTFFEPETLKILALDLTLPECTTVGYVSGGSDRVGDWLKAMGFDVTELEPLDLQGDLARFSTIVIGTLAFSTRTELAAASEHLRRYVEAGGHLVTLYQKPSEGWNASTTPPRPIEIGSPSVRWRVTNPDAPVNVLSADHPLLAGPNVIGDDDWAGWDKERGIYFASDWDDAYVPLMTVGDTGEKPLSGGLISATIGRGRHTHVALVLHHQLDRLVPGAFRLLANLMQPTSSFLGGAQD</sequence>
<dbReference type="SUPFAM" id="SSF102588">
    <property type="entry name" value="LmbE-like"/>
    <property type="match status" value="1"/>
</dbReference>
<dbReference type="InterPro" id="IPR029062">
    <property type="entry name" value="Class_I_gatase-like"/>
</dbReference>
<organism evidence="1 2">
    <name type="scientific">Microvirga brassicacearum</name>
    <dbReference type="NCBI Taxonomy" id="2580413"/>
    <lineage>
        <taxon>Bacteria</taxon>
        <taxon>Pseudomonadati</taxon>
        <taxon>Pseudomonadota</taxon>
        <taxon>Alphaproteobacteria</taxon>
        <taxon>Hyphomicrobiales</taxon>
        <taxon>Methylobacteriaceae</taxon>
        <taxon>Microvirga</taxon>
    </lineage>
</organism>
<dbReference type="PANTHER" id="PTHR12993:SF11">
    <property type="entry name" value="N-ACETYLGLUCOSAMINYL-PHOSPHATIDYLINOSITOL DE-N-ACETYLASE"/>
    <property type="match status" value="1"/>
</dbReference>